<dbReference type="RefSeq" id="WP_014377345.1">
    <property type="nucleotide sequence ID" value="NC_016943.1"/>
</dbReference>
<protein>
    <recommendedName>
        <fullName evidence="3">Molecular chaperone Hsp90</fullName>
    </recommendedName>
</protein>
<sequence length="994" mass="102945">MAASTAGELPDPFGTAALRRTVLAAWTASPARFREDANVEEDLVHGGYRDRVLVELAQNAADAAARTGGAGRLRLRLDGGTLRAANTGAPLDAAGVLGLATLRASAKRDDAASVGRFGVGFVAVLAVSEEPAVLSRTGGMRFSATDTRAEVAARPALTGELARRHGAVPVLRLPWPAAGAPPAGFDTEVVLPLLPGVRDGVAAALRELPAELLLALPALSALEVVVDGTSRTVERSGGMPEVRLSEDGVVTRWAAAQRAGELPAELVADLPVEERGRRAWTVTCAVPLEDGRPRPLTGRQVVHAPTPSDEPLSLPLRLIAPFPLGPDRRHVLPGPVTDVLVAAAADALADLVGRLPADPALLGLVPRVGLAGAELDAALLGAALDRLRATAWLPVAGDPGARQPPERAVVLDDADEPRVAALTGVLPGLLPADWSRRGNLPALTALGVRRAGPAEVVEAVRGVARPARWWAQLYAAFERADREELAALPVPLVGGRTAHGPAGVLLPEPGLPVDRLAALALRLADPAAVQLPAARRLLERLGGRPATAEAVLADPAVRAAVENSLDAADDRFSGAPEPEELAEAVLALATAAPSAAAELPWLAELALPDADGGFGPAGELVLPGSPFAAVLEDGALGTLDPAFAARADAAALRAVGVLDGFAAVRAEDPDELDVDGAQEWADAVLDRLPGGPPPAWPPLVAVRDLELVADWPGALELLAAAPAEAWADVVVGRVRAPGYLRWWLRTHPVLGGRRPDRLAHPGSTELAGLYDPAGIGEPLLGLLRPPATLDDVLPDPDGALDLLDRLGDPARTVRPGVLARVYARLALALDGVDAEPPVRVRVAADCVVGRAVVLDQPHLVPLLDLPVVPSGGAPGAVADLLDLPLASERVQAEVTSRPVRRVRWAELPGATLAAARLDRDELPGEVAVHDPLTVAGRPVPWWPEEVVDHVDGSPGALGRALAWRVGAWPLRQALAEAFAHPDRAADLAAEDAVG</sequence>
<gene>
    <name evidence="1" type="ordered locus">BLASA_3604</name>
</gene>
<dbReference type="KEGG" id="bsd:BLASA_3604"/>
<dbReference type="EMBL" id="FO117623">
    <property type="protein sequence ID" value="CCG04466.1"/>
    <property type="molecule type" value="Genomic_DNA"/>
</dbReference>
<dbReference type="NCBIfam" id="NF047352">
    <property type="entry name" value="P_loop_sacsin"/>
    <property type="match status" value="1"/>
</dbReference>
<dbReference type="InterPro" id="IPR036890">
    <property type="entry name" value="HATPase_C_sf"/>
</dbReference>
<evidence type="ECO:0000313" key="2">
    <source>
        <dbReference type="Proteomes" id="UP000007517"/>
    </source>
</evidence>
<dbReference type="Gene3D" id="3.30.565.10">
    <property type="entry name" value="Histidine kinase-like ATPase, C-terminal domain"/>
    <property type="match status" value="1"/>
</dbReference>
<dbReference type="eggNOG" id="COG3225">
    <property type="taxonomic scope" value="Bacteria"/>
</dbReference>
<proteinExistence type="predicted"/>
<dbReference type="STRING" id="1146883.BLASA_3604"/>
<name>H6RUU4_BLASD</name>
<evidence type="ECO:0008006" key="3">
    <source>
        <dbReference type="Google" id="ProtNLM"/>
    </source>
</evidence>
<dbReference type="AlphaFoldDB" id="H6RUU4"/>
<reference evidence="2" key="2">
    <citation type="submission" date="2012-02" db="EMBL/GenBank/DDBJ databases">
        <title>Complete genome sequence of Blastococcus saxobsidens strain DD2.</title>
        <authorList>
            <person name="Genoscope."/>
        </authorList>
    </citation>
    <scope>NUCLEOTIDE SEQUENCE [LARGE SCALE GENOMIC DNA]</scope>
    <source>
        <strain evidence="2">DD2</strain>
    </source>
</reference>
<accession>H6RUU4</accession>
<keyword evidence="2" id="KW-1185">Reference proteome</keyword>
<reference evidence="1 2" key="1">
    <citation type="journal article" date="2012" name="J. Bacteriol.">
        <title>Genome Sequence of Blastococcus saxobsidens DD2, a Stone-Inhabiting Bacterium.</title>
        <authorList>
            <person name="Chouaia B."/>
            <person name="Crotti E."/>
            <person name="Brusetti L."/>
            <person name="Daffonchio D."/>
            <person name="Essoussi I."/>
            <person name="Nouioui I."/>
            <person name="Sbissi I."/>
            <person name="Ghodhbane-Gtari F."/>
            <person name="Gtari M."/>
            <person name="Vacherie B."/>
            <person name="Barbe V."/>
            <person name="Medigue C."/>
            <person name="Gury J."/>
            <person name="Pujic P."/>
            <person name="Normand P."/>
        </authorList>
    </citation>
    <scope>NUCLEOTIDE SEQUENCE [LARGE SCALE GENOMIC DNA]</scope>
    <source>
        <strain evidence="1 2">DD2</strain>
    </source>
</reference>
<dbReference type="HOGENOM" id="CLU_005639_0_0_11"/>
<dbReference type="Proteomes" id="UP000007517">
    <property type="component" value="Chromosome"/>
</dbReference>
<dbReference type="SUPFAM" id="SSF55874">
    <property type="entry name" value="ATPase domain of HSP90 chaperone/DNA topoisomerase II/histidine kinase"/>
    <property type="match status" value="1"/>
</dbReference>
<evidence type="ECO:0000313" key="1">
    <source>
        <dbReference type="EMBL" id="CCG04466.1"/>
    </source>
</evidence>
<organism evidence="1 2">
    <name type="scientific">Blastococcus saxobsidens (strain DD2)</name>
    <dbReference type="NCBI Taxonomy" id="1146883"/>
    <lineage>
        <taxon>Bacteria</taxon>
        <taxon>Bacillati</taxon>
        <taxon>Actinomycetota</taxon>
        <taxon>Actinomycetes</taxon>
        <taxon>Geodermatophilales</taxon>
        <taxon>Geodermatophilaceae</taxon>
        <taxon>Blastococcus</taxon>
    </lineage>
</organism>
<dbReference type="OrthoDB" id="3201966at2"/>